<dbReference type="InterPro" id="IPR000674">
    <property type="entry name" value="Ald_Oxase/Xan_DH_a/b"/>
</dbReference>
<name>A0ABT8D3T1_9RHOB</name>
<evidence type="ECO:0000259" key="2">
    <source>
        <dbReference type="SMART" id="SM01008"/>
    </source>
</evidence>
<organism evidence="3 4">
    <name type="scientific">Paracoccus cavernae</name>
    <dbReference type="NCBI Taxonomy" id="1571207"/>
    <lineage>
        <taxon>Bacteria</taxon>
        <taxon>Pseudomonadati</taxon>
        <taxon>Pseudomonadota</taxon>
        <taxon>Alphaproteobacteria</taxon>
        <taxon>Rhodobacterales</taxon>
        <taxon>Paracoccaceae</taxon>
        <taxon>Paracoccus</taxon>
    </lineage>
</organism>
<feature type="domain" description="Aldehyde oxidase/xanthine dehydrogenase a/b hammerhead" evidence="2">
    <location>
        <begin position="1"/>
        <end position="65"/>
    </location>
</feature>
<dbReference type="EMBL" id="JAUFRC010000001">
    <property type="protein sequence ID" value="MDN3711410.1"/>
    <property type="molecule type" value="Genomic_DNA"/>
</dbReference>
<dbReference type="InterPro" id="IPR036856">
    <property type="entry name" value="Ald_Oxase/Xan_DH_a/b_sf"/>
</dbReference>
<dbReference type="SMART" id="SM01008">
    <property type="entry name" value="Ald_Xan_dh_C"/>
    <property type="match status" value="1"/>
</dbReference>
<evidence type="ECO:0000256" key="1">
    <source>
        <dbReference type="SAM" id="MobiDB-lite"/>
    </source>
</evidence>
<reference evidence="4" key="1">
    <citation type="journal article" date="2019" name="Int. J. Syst. Evol. Microbiol.">
        <title>The Global Catalogue of Microorganisms (GCM) 10K type strain sequencing project: providing services to taxonomists for standard genome sequencing and annotation.</title>
        <authorList>
            <consortium name="The Broad Institute Genomics Platform"/>
            <consortium name="The Broad Institute Genome Sequencing Center for Infectious Disease"/>
            <person name="Wu L."/>
            <person name="Ma J."/>
        </authorList>
    </citation>
    <scope>NUCLEOTIDE SEQUENCE [LARGE SCALE GENOMIC DNA]</scope>
    <source>
        <strain evidence="4">CECT 8482</strain>
    </source>
</reference>
<proteinExistence type="predicted"/>
<sequence>MVAVLTPEDIPGENDVSPNGLHDDPIFAPGLVQFWGQPVFAVVAETRTQARHAAALAKIEYEALPHALDPIAARDAGMGYVTKP</sequence>
<evidence type="ECO:0000313" key="3">
    <source>
        <dbReference type="EMBL" id="MDN3711410.1"/>
    </source>
</evidence>
<dbReference type="Gene3D" id="3.90.1170.50">
    <property type="entry name" value="Aldehyde oxidase/xanthine dehydrogenase, a/b hammerhead"/>
    <property type="match status" value="1"/>
</dbReference>
<protein>
    <recommendedName>
        <fullName evidence="2">Aldehyde oxidase/xanthine dehydrogenase a/b hammerhead domain-containing protein</fullName>
    </recommendedName>
</protein>
<accession>A0ABT8D3T1</accession>
<keyword evidence="4" id="KW-1185">Reference proteome</keyword>
<dbReference type="SUPFAM" id="SSF54665">
    <property type="entry name" value="CO dehydrogenase molybdoprotein N-domain-like"/>
    <property type="match status" value="1"/>
</dbReference>
<comment type="caution">
    <text evidence="3">The sequence shown here is derived from an EMBL/GenBank/DDBJ whole genome shotgun (WGS) entry which is preliminary data.</text>
</comment>
<evidence type="ECO:0000313" key="4">
    <source>
        <dbReference type="Proteomes" id="UP001243846"/>
    </source>
</evidence>
<dbReference type="Pfam" id="PF01315">
    <property type="entry name" value="Ald_Xan_dh_C"/>
    <property type="match status" value="1"/>
</dbReference>
<feature type="region of interest" description="Disordered" evidence="1">
    <location>
        <begin position="1"/>
        <end position="22"/>
    </location>
</feature>
<gene>
    <name evidence="3" type="ORF">QWZ10_05555</name>
</gene>
<dbReference type="Proteomes" id="UP001243846">
    <property type="component" value="Unassembled WGS sequence"/>
</dbReference>